<reference evidence="3 4" key="1">
    <citation type="journal article" date="2024" name="J. Plant Pathol.">
        <title>Sequence and assembly of the genome of Seiridium unicorne, isolate CBS 538.82, causal agent of cypress canker disease.</title>
        <authorList>
            <person name="Scali E."/>
            <person name="Rocca G.D."/>
            <person name="Danti R."/>
            <person name="Garbelotto M."/>
            <person name="Barberini S."/>
            <person name="Baroncelli R."/>
            <person name="Emiliani G."/>
        </authorList>
    </citation>
    <scope>NUCLEOTIDE SEQUENCE [LARGE SCALE GENOMIC DNA]</scope>
    <source>
        <strain evidence="3 4">BM-138-508</strain>
    </source>
</reference>
<gene>
    <name evidence="3" type="ORF">SUNI508_00733</name>
</gene>
<dbReference type="PANTHER" id="PTHR43991:SF9">
    <property type="entry name" value="DUF2415 DOMAIN-CONTAINING PROTEIN"/>
    <property type="match status" value="1"/>
</dbReference>
<evidence type="ECO:0000256" key="1">
    <source>
        <dbReference type="SAM" id="MobiDB-lite"/>
    </source>
</evidence>
<dbReference type="InterPro" id="IPR036322">
    <property type="entry name" value="WD40_repeat_dom_sf"/>
</dbReference>
<feature type="region of interest" description="Disordered" evidence="1">
    <location>
        <begin position="431"/>
        <end position="459"/>
    </location>
</feature>
<organism evidence="3 4">
    <name type="scientific">Seiridium unicorne</name>
    <dbReference type="NCBI Taxonomy" id="138068"/>
    <lineage>
        <taxon>Eukaryota</taxon>
        <taxon>Fungi</taxon>
        <taxon>Dikarya</taxon>
        <taxon>Ascomycota</taxon>
        <taxon>Pezizomycotina</taxon>
        <taxon>Sordariomycetes</taxon>
        <taxon>Xylariomycetidae</taxon>
        <taxon>Amphisphaeriales</taxon>
        <taxon>Sporocadaceae</taxon>
        <taxon>Seiridium</taxon>
    </lineage>
</organism>
<feature type="region of interest" description="Disordered" evidence="1">
    <location>
        <begin position="557"/>
        <end position="638"/>
    </location>
</feature>
<proteinExistence type="predicted"/>
<sequence>MVLLFTDNCWPTENLILKSGRKHYRTNIAPWHWQLRSLISAEGNNTVYFPTGVNNNYITRLNTETRESETIKILSFHPRCLVAQGGWVCCGGENGEFAVIKDVDQHGNNENRTRTNVDDALSSNFQSQLRSLESPPGNDPSLNSSFSREMFNLLEQRLNGPAKTWTSSNHKYGSERVNCITIWEPPKATSLFSASTGHYATPVAVLSNNDKTVTIVGLHDGEFLDEIDLPDCVNRSIISPDGTMLASICDDPFLYLHTRKPVNKGKIGEYYEWKLLPRVRLESPAKNARDDCRGSFAASFSPSGRYLAIGVQNGTVRVFDVAALQSPDSDPHVASFATSRHPEVHGAVRDMAFCPGPYDLLAWTEHRGRIGIADARSNFTQRQIISLDQQDDYEHLSLNDRSTIDPRLLEQRNSSEQGNGRSSSHLARLLSQANSPQPPAHTTSNAEVTERVNHPFTSEETAILDALADQRRRREAQEAREQIAQEIARGGTSWRSSLWAERVSPPPQISSYYSSAEVRPTPLSPEGRTFRDRAINQVDIALTIARQRETLTRILERERRDARDAHRTAVGQNPSAAEQERERRAPTPRRRSSIMQALNQESDRAVGGAPSTLSRIQSSGNNETGGSRDSPTPWSSGRLTSGWADLEALYNITSGDGPGSSDNIRVQPSRTRRAIPVINDAWNDDLAGFGTRRSYPRLSSRDHTQHPDDTAGLTWSDDGLTLWVGAEDGVYEFKINLQGRKTFPEITLR</sequence>
<name>A0ABR2V1C0_9PEZI</name>
<feature type="compositionally biased region" description="Basic and acidic residues" evidence="1">
    <location>
        <begin position="557"/>
        <end position="567"/>
    </location>
</feature>
<evidence type="ECO:0000259" key="2">
    <source>
        <dbReference type="Pfam" id="PF10313"/>
    </source>
</evidence>
<keyword evidence="4" id="KW-1185">Reference proteome</keyword>
<dbReference type="Pfam" id="PF10313">
    <property type="entry name" value="DUF2415"/>
    <property type="match status" value="1"/>
</dbReference>
<dbReference type="SUPFAM" id="SSF50978">
    <property type="entry name" value="WD40 repeat-like"/>
    <property type="match status" value="1"/>
</dbReference>
<dbReference type="Gene3D" id="2.130.10.10">
    <property type="entry name" value="YVTN repeat-like/Quinoprotein amine dehydrogenase"/>
    <property type="match status" value="1"/>
</dbReference>
<feature type="domain" description="DUF2415" evidence="2">
    <location>
        <begin position="346"/>
        <end position="385"/>
    </location>
</feature>
<protein>
    <recommendedName>
        <fullName evidence="2">DUF2415 domain-containing protein</fullName>
    </recommendedName>
</protein>
<comment type="caution">
    <text evidence="3">The sequence shown here is derived from an EMBL/GenBank/DDBJ whole genome shotgun (WGS) entry which is preliminary data.</text>
</comment>
<accession>A0ABR2V1C0</accession>
<dbReference type="PANTHER" id="PTHR43991">
    <property type="entry name" value="WD REPEAT PROTEIN (AFU_ORTHOLOGUE AFUA_8G05640)-RELATED"/>
    <property type="match status" value="1"/>
</dbReference>
<feature type="compositionally biased region" description="Polar residues" evidence="1">
    <location>
        <begin position="611"/>
        <end position="638"/>
    </location>
</feature>
<dbReference type="InterPro" id="IPR015943">
    <property type="entry name" value="WD40/YVTN_repeat-like_dom_sf"/>
</dbReference>
<evidence type="ECO:0000313" key="4">
    <source>
        <dbReference type="Proteomes" id="UP001408356"/>
    </source>
</evidence>
<evidence type="ECO:0000313" key="3">
    <source>
        <dbReference type="EMBL" id="KAK9420642.1"/>
    </source>
</evidence>
<dbReference type="InterPro" id="IPR019417">
    <property type="entry name" value="DUF2415"/>
</dbReference>
<feature type="compositionally biased region" description="Polar residues" evidence="1">
    <location>
        <begin position="431"/>
        <end position="447"/>
    </location>
</feature>
<dbReference type="Proteomes" id="UP001408356">
    <property type="component" value="Unassembled WGS sequence"/>
</dbReference>
<dbReference type="EMBL" id="JARVKF010000223">
    <property type="protein sequence ID" value="KAK9420642.1"/>
    <property type="molecule type" value="Genomic_DNA"/>
</dbReference>